<evidence type="ECO:0000313" key="3">
    <source>
        <dbReference type="EMBL" id="GJS82729.1"/>
    </source>
</evidence>
<dbReference type="EMBL" id="BQNB010010846">
    <property type="protein sequence ID" value="GJS82729.1"/>
    <property type="molecule type" value="Genomic_DNA"/>
</dbReference>
<feature type="region of interest" description="Disordered" evidence="2">
    <location>
        <begin position="1"/>
        <end position="162"/>
    </location>
</feature>
<accession>A0ABQ4YXX6</accession>
<feature type="compositionally biased region" description="Acidic residues" evidence="2">
    <location>
        <begin position="146"/>
        <end position="162"/>
    </location>
</feature>
<feature type="compositionally biased region" description="Polar residues" evidence="2">
    <location>
        <begin position="33"/>
        <end position="42"/>
    </location>
</feature>
<proteinExistence type="predicted"/>
<feature type="coiled-coil region" evidence="1">
    <location>
        <begin position="243"/>
        <end position="270"/>
    </location>
</feature>
<reference evidence="3" key="2">
    <citation type="submission" date="2022-01" db="EMBL/GenBank/DDBJ databases">
        <authorList>
            <person name="Yamashiro T."/>
            <person name="Shiraishi A."/>
            <person name="Satake H."/>
            <person name="Nakayama K."/>
        </authorList>
    </citation>
    <scope>NUCLEOTIDE SEQUENCE</scope>
</reference>
<feature type="compositionally biased region" description="Acidic residues" evidence="2">
    <location>
        <begin position="121"/>
        <end position="134"/>
    </location>
</feature>
<organism evidence="3 4">
    <name type="scientific">Tanacetum coccineum</name>
    <dbReference type="NCBI Taxonomy" id="301880"/>
    <lineage>
        <taxon>Eukaryota</taxon>
        <taxon>Viridiplantae</taxon>
        <taxon>Streptophyta</taxon>
        <taxon>Embryophyta</taxon>
        <taxon>Tracheophyta</taxon>
        <taxon>Spermatophyta</taxon>
        <taxon>Magnoliopsida</taxon>
        <taxon>eudicotyledons</taxon>
        <taxon>Gunneridae</taxon>
        <taxon>Pentapetalae</taxon>
        <taxon>asterids</taxon>
        <taxon>campanulids</taxon>
        <taxon>Asterales</taxon>
        <taxon>Asteraceae</taxon>
        <taxon>Asteroideae</taxon>
        <taxon>Anthemideae</taxon>
        <taxon>Anthemidinae</taxon>
        <taxon>Tanacetum</taxon>
    </lineage>
</organism>
<keyword evidence="4" id="KW-1185">Reference proteome</keyword>
<evidence type="ECO:0000256" key="1">
    <source>
        <dbReference type="SAM" id="Coils"/>
    </source>
</evidence>
<gene>
    <name evidence="3" type="ORF">Tco_0749270</name>
</gene>
<dbReference type="Proteomes" id="UP001151760">
    <property type="component" value="Unassembled WGS sequence"/>
</dbReference>
<evidence type="ECO:0000256" key="2">
    <source>
        <dbReference type="SAM" id="MobiDB-lite"/>
    </source>
</evidence>
<sequence>MKIAIERSKIQTHSSHASGSGDGVDIQSKVPDEQQQNISGTNEGAGDKPEVPDVPEYRSESEEESWTCSHGEDDEENNEHDSENNNDDEDDDQENVSGETESDNDRDDFVHPNLSTYKADDQEEEKANDDEDVSSDQMVSTPPDYEITEEEENQEDDDNVMGGEQEDEELYGDLNLNLERRDAEMTDAQVTQEKEEVHVTFTTKLPVVQQQSSSVSSDLVSKFINPTPDTATTLPNIPNFASLFGFERRVSSLETELSELKQTNQFAKALSSILGIIDNYLASQMKDAVNVAIQLKSNKLREEAQAENDEFLK</sequence>
<name>A0ABQ4YXX6_9ASTR</name>
<keyword evidence="1" id="KW-0175">Coiled coil</keyword>
<reference evidence="3" key="1">
    <citation type="journal article" date="2022" name="Int. J. Mol. Sci.">
        <title>Draft Genome of Tanacetum Coccineum: Genomic Comparison of Closely Related Tanacetum-Family Plants.</title>
        <authorList>
            <person name="Yamashiro T."/>
            <person name="Shiraishi A."/>
            <person name="Nakayama K."/>
            <person name="Satake H."/>
        </authorList>
    </citation>
    <scope>NUCLEOTIDE SEQUENCE</scope>
</reference>
<feature type="compositionally biased region" description="Basic and acidic residues" evidence="2">
    <location>
        <begin position="45"/>
        <end position="60"/>
    </location>
</feature>
<feature type="compositionally biased region" description="Acidic residues" evidence="2">
    <location>
        <begin position="72"/>
        <end position="106"/>
    </location>
</feature>
<comment type="caution">
    <text evidence="3">The sequence shown here is derived from an EMBL/GenBank/DDBJ whole genome shotgun (WGS) entry which is preliminary data.</text>
</comment>
<evidence type="ECO:0000313" key="4">
    <source>
        <dbReference type="Proteomes" id="UP001151760"/>
    </source>
</evidence>
<protein>
    <submittedName>
        <fullName evidence="3">Uncharacterized protein</fullName>
    </submittedName>
</protein>